<evidence type="ECO:0000256" key="2">
    <source>
        <dbReference type="SAM" id="Phobius"/>
    </source>
</evidence>
<dbReference type="InParanoid" id="A0A286UL09"/>
<dbReference type="EMBL" id="NBII01000003">
    <property type="protein sequence ID" value="PAV20270.1"/>
    <property type="molecule type" value="Genomic_DNA"/>
</dbReference>
<evidence type="ECO:0000256" key="1">
    <source>
        <dbReference type="SAM" id="MobiDB-lite"/>
    </source>
</evidence>
<protein>
    <submittedName>
        <fullName evidence="3">Uncharacterized protein</fullName>
    </submittedName>
</protein>
<gene>
    <name evidence="3" type="ORF">PNOK_0289700</name>
</gene>
<feature type="transmembrane region" description="Helical" evidence="2">
    <location>
        <begin position="458"/>
        <end position="479"/>
    </location>
</feature>
<keyword evidence="2" id="KW-1133">Transmembrane helix</keyword>
<feature type="region of interest" description="Disordered" evidence="1">
    <location>
        <begin position="207"/>
        <end position="226"/>
    </location>
</feature>
<keyword evidence="4" id="KW-1185">Reference proteome</keyword>
<keyword evidence="2" id="KW-0472">Membrane</keyword>
<dbReference type="Proteomes" id="UP000217199">
    <property type="component" value="Unassembled WGS sequence"/>
</dbReference>
<comment type="caution">
    <text evidence="3">The sequence shown here is derived from an EMBL/GenBank/DDBJ whole genome shotgun (WGS) entry which is preliminary data.</text>
</comment>
<sequence length="482" mass="52610">MSTSSLGSKRPRSPSSTPKGKKAKSFSGLASHPIPIPFPFDFNMEVNSTPASISPSTSPFLSPRVSITPDLSSGSPEEFTREWSNVLKDIAVISSDRVVDPASIMGQVVPIFMRLSNFIFSSTTSPIPVVESEGRHLARKLFYFASENYAQIDGAFSIVNEDKLNHSITKVVETSNVDLSNKIDTLSNQFSSIQRAFIELTNKVSHIETPSKSPNPPITVSPSKKNLPRTAQTFSSAVKKLPNPPSAYIKEVSSSSPETEFQTVSYKKNPKPSQAALSQKKKTPFISPYTQICVYPETKLRRGISDIASKVSSINKCIPLDKAPKGFYCVMGRVTAQGNMVFSFPDSFSFEFILGFKNLILNALSLPSSTTISHVLSEQGYYVSGIPITHPVKGSKLSEEDLLSELRNNNPDVPITRVVLLPSSNNPKFANSQLGANLKLRFVNFVLALLDPPLNITLIVHFVSMKAILALNAVILLLAEIA</sequence>
<reference evidence="3 4" key="1">
    <citation type="journal article" date="2017" name="Mol. Ecol.">
        <title>Comparative and population genomic landscape of Phellinus noxius: A hypervariable fungus causing root rot in trees.</title>
        <authorList>
            <person name="Chung C.L."/>
            <person name="Lee T.J."/>
            <person name="Akiba M."/>
            <person name="Lee H.H."/>
            <person name="Kuo T.H."/>
            <person name="Liu D."/>
            <person name="Ke H.M."/>
            <person name="Yokoi T."/>
            <person name="Roa M.B."/>
            <person name="Lu M.J."/>
            <person name="Chang Y.Y."/>
            <person name="Ann P.J."/>
            <person name="Tsai J.N."/>
            <person name="Chen C.Y."/>
            <person name="Tzean S.S."/>
            <person name="Ota Y."/>
            <person name="Hattori T."/>
            <person name="Sahashi N."/>
            <person name="Liou R.F."/>
            <person name="Kikuchi T."/>
            <person name="Tsai I.J."/>
        </authorList>
    </citation>
    <scope>NUCLEOTIDE SEQUENCE [LARGE SCALE GENOMIC DNA]</scope>
    <source>
        <strain evidence="3 4">FFPRI411160</strain>
    </source>
</reference>
<dbReference type="AlphaFoldDB" id="A0A286UL09"/>
<accession>A0A286UL09</accession>
<evidence type="ECO:0000313" key="3">
    <source>
        <dbReference type="EMBL" id="PAV20270.1"/>
    </source>
</evidence>
<feature type="region of interest" description="Disordered" evidence="1">
    <location>
        <begin position="1"/>
        <end position="28"/>
    </location>
</feature>
<keyword evidence="2" id="KW-0812">Transmembrane</keyword>
<evidence type="ECO:0000313" key="4">
    <source>
        <dbReference type="Proteomes" id="UP000217199"/>
    </source>
</evidence>
<name>A0A286UL09_9AGAM</name>
<proteinExistence type="predicted"/>
<organism evidence="3 4">
    <name type="scientific">Pyrrhoderma noxium</name>
    <dbReference type="NCBI Taxonomy" id="2282107"/>
    <lineage>
        <taxon>Eukaryota</taxon>
        <taxon>Fungi</taxon>
        <taxon>Dikarya</taxon>
        <taxon>Basidiomycota</taxon>
        <taxon>Agaricomycotina</taxon>
        <taxon>Agaricomycetes</taxon>
        <taxon>Hymenochaetales</taxon>
        <taxon>Hymenochaetaceae</taxon>
        <taxon>Pyrrhoderma</taxon>
    </lineage>
</organism>